<evidence type="ECO:0000256" key="1">
    <source>
        <dbReference type="SAM" id="MobiDB-lite"/>
    </source>
</evidence>
<dbReference type="Proteomes" id="UP000076858">
    <property type="component" value="Unassembled WGS sequence"/>
</dbReference>
<protein>
    <submittedName>
        <fullName evidence="2">ATP synthase subunit beta</fullName>
    </submittedName>
</protein>
<feature type="compositionally biased region" description="Low complexity" evidence="1">
    <location>
        <begin position="7"/>
        <end position="39"/>
    </location>
</feature>
<evidence type="ECO:0000313" key="3">
    <source>
        <dbReference type="Proteomes" id="UP000076858"/>
    </source>
</evidence>
<dbReference type="EMBL" id="LRGB01009347">
    <property type="protein sequence ID" value="KZS00599.1"/>
    <property type="molecule type" value="Genomic_DNA"/>
</dbReference>
<proteinExistence type="predicted"/>
<gene>
    <name evidence="2" type="ORF">APZ42_003047</name>
</gene>
<dbReference type="AlphaFoldDB" id="A0A164HVC0"/>
<feature type="compositionally biased region" description="Low complexity" evidence="1">
    <location>
        <begin position="47"/>
        <end position="68"/>
    </location>
</feature>
<reference evidence="2 3" key="1">
    <citation type="submission" date="2016-03" db="EMBL/GenBank/DDBJ databases">
        <title>EvidentialGene: Evidence-directed Construction of Genes on Genomes.</title>
        <authorList>
            <person name="Gilbert D.G."/>
            <person name="Choi J.-H."/>
            <person name="Mockaitis K."/>
            <person name="Colbourne J."/>
            <person name="Pfrender M."/>
        </authorList>
    </citation>
    <scope>NUCLEOTIDE SEQUENCE [LARGE SCALE GENOMIC DNA]</scope>
    <source>
        <strain evidence="2 3">Xinb3</strain>
        <tissue evidence="2">Complete organism</tissue>
    </source>
</reference>
<sequence>NCRKTTSWPLPAPARSSASCPSRSSLPKSSPVRRASSSRSKTRSRASRASSTATTTTCRKPPSTWSAPWKRRSRRPRSWLLKPLDELRAPA</sequence>
<accession>A0A164HVC0</accession>
<keyword evidence="3" id="KW-1185">Reference proteome</keyword>
<feature type="non-terminal residue" evidence="2">
    <location>
        <position position="91"/>
    </location>
</feature>
<name>A0A164HVC0_9CRUS</name>
<organism evidence="2 3">
    <name type="scientific">Daphnia magna</name>
    <dbReference type="NCBI Taxonomy" id="35525"/>
    <lineage>
        <taxon>Eukaryota</taxon>
        <taxon>Metazoa</taxon>
        <taxon>Ecdysozoa</taxon>
        <taxon>Arthropoda</taxon>
        <taxon>Crustacea</taxon>
        <taxon>Branchiopoda</taxon>
        <taxon>Diplostraca</taxon>
        <taxon>Cladocera</taxon>
        <taxon>Anomopoda</taxon>
        <taxon>Daphniidae</taxon>
        <taxon>Daphnia</taxon>
    </lineage>
</organism>
<feature type="non-terminal residue" evidence="2">
    <location>
        <position position="1"/>
    </location>
</feature>
<comment type="caution">
    <text evidence="2">The sequence shown here is derived from an EMBL/GenBank/DDBJ whole genome shotgun (WGS) entry which is preliminary data.</text>
</comment>
<feature type="region of interest" description="Disordered" evidence="1">
    <location>
        <begin position="1"/>
        <end position="91"/>
    </location>
</feature>
<evidence type="ECO:0000313" key="2">
    <source>
        <dbReference type="EMBL" id="KZS00599.1"/>
    </source>
</evidence>